<keyword evidence="3" id="KW-1185">Reference proteome</keyword>
<dbReference type="PANTHER" id="PTHR19134">
    <property type="entry name" value="RECEPTOR-TYPE TYROSINE-PROTEIN PHOSPHATASE"/>
    <property type="match status" value="1"/>
</dbReference>
<dbReference type="GO" id="GO:0004725">
    <property type="term" value="F:protein tyrosine phosphatase activity"/>
    <property type="evidence" value="ECO:0007669"/>
    <property type="project" value="InterPro"/>
</dbReference>
<proteinExistence type="predicted"/>
<dbReference type="InterPro" id="IPR000242">
    <property type="entry name" value="PTP_cat"/>
</dbReference>
<dbReference type="InterPro" id="IPR029021">
    <property type="entry name" value="Prot-tyrosine_phosphatase-like"/>
</dbReference>
<dbReference type="AlphaFoldDB" id="A0AAU9UKW6"/>
<dbReference type="SUPFAM" id="SSF52799">
    <property type="entry name" value="(Phosphotyrosine protein) phosphatases II"/>
    <property type="match status" value="1"/>
</dbReference>
<gene>
    <name evidence="2" type="ORF">EEDITHA_LOCUS13589</name>
</gene>
<dbReference type="EMBL" id="CAKOGL010000019">
    <property type="protein sequence ID" value="CAH2098482.1"/>
    <property type="molecule type" value="Genomic_DNA"/>
</dbReference>
<name>A0AAU9UKW6_EUPED</name>
<feature type="domain" description="Tyrosine-protein phosphatase" evidence="1">
    <location>
        <begin position="41"/>
        <end position="160"/>
    </location>
</feature>
<protein>
    <recommendedName>
        <fullName evidence="1">Tyrosine-protein phosphatase domain-containing protein</fullName>
    </recommendedName>
</protein>
<organism evidence="2 3">
    <name type="scientific">Euphydryas editha</name>
    <name type="common">Edith's checkerspot</name>
    <dbReference type="NCBI Taxonomy" id="104508"/>
    <lineage>
        <taxon>Eukaryota</taxon>
        <taxon>Metazoa</taxon>
        <taxon>Ecdysozoa</taxon>
        <taxon>Arthropoda</taxon>
        <taxon>Hexapoda</taxon>
        <taxon>Insecta</taxon>
        <taxon>Pterygota</taxon>
        <taxon>Neoptera</taxon>
        <taxon>Endopterygota</taxon>
        <taxon>Lepidoptera</taxon>
        <taxon>Glossata</taxon>
        <taxon>Ditrysia</taxon>
        <taxon>Papilionoidea</taxon>
        <taxon>Nymphalidae</taxon>
        <taxon>Nymphalinae</taxon>
        <taxon>Euphydryas</taxon>
    </lineage>
</organism>
<comment type="caution">
    <text evidence="2">The sequence shown here is derived from an EMBL/GenBank/DDBJ whole genome shotgun (WGS) entry which is preliminary data.</text>
</comment>
<dbReference type="Proteomes" id="UP001153954">
    <property type="component" value="Unassembled WGS sequence"/>
</dbReference>
<dbReference type="PANTHER" id="PTHR19134:SF449">
    <property type="entry name" value="TYROSINE-PROTEIN PHOSPHATASE 1"/>
    <property type="match status" value="1"/>
</dbReference>
<evidence type="ECO:0000313" key="2">
    <source>
        <dbReference type="EMBL" id="CAH2098482.1"/>
    </source>
</evidence>
<dbReference type="PROSITE" id="PS50055">
    <property type="entry name" value="TYR_PHOSPHATASE_PTP"/>
    <property type="match status" value="1"/>
</dbReference>
<accession>A0AAU9UKW6</accession>
<dbReference type="Pfam" id="PF00102">
    <property type="entry name" value="Y_phosphatase"/>
    <property type="match status" value="1"/>
</dbReference>
<dbReference type="Gene3D" id="3.90.190.10">
    <property type="entry name" value="Protein tyrosine phosphatase superfamily"/>
    <property type="match status" value="1"/>
</dbReference>
<evidence type="ECO:0000313" key="3">
    <source>
        <dbReference type="Proteomes" id="UP001153954"/>
    </source>
</evidence>
<dbReference type="InterPro" id="IPR050348">
    <property type="entry name" value="Protein-Tyr_Phosphatase"/>
</dbReference>
<evidence type="ECO:0000259" key="1">
    <source>
        <dbReference type="PROSITE" id="PS50055"/>
    </source>
</evidence>
<sequence>METLAQEYSEICQLSTYEHWKSKNIIRSRVVLQQARECDLQRKYIATEEPITSNLENLWNKIRKKNTRVIVMINGSEQESDPYISPSQNEIIAGDFKIKTIERNEEIYYTETIIIITHLPTGRLNKVSHFKYLNWPENEFPHGEEIMMFLGIINKKYEYE</sequence>
<reference evidence="2" key="1">
    <citation type="submission" date="2022-03" db="EMBL/GenBank/DDBJ databases">
        <authorList>
            <person name="Tunstrom K."/>
        </authorList>
    </citation>
    <scope>NUCLEOTIDE SEQUENCE</scope>
</reference>